<evidence type="ECO:0000313" key="3">
    <source>
        <dbReference type="Proteomes" id="UP000826540"/>
    </source>
</evidence>
<evidence type="ECO:0000313" key="2">
    <source>
        <dbReference type="EMBL" id="QYX32947.1"/>
    </source>
</evidence>
<accession>A0ABX8X316</accession>
<organism evidence="2 3">
    <name type="scientific">Sphaerospermopsis torques-reginae ITEP-024</name>
    <dbReference type="NCBI Taxonomy" id="984208"/>
    <lineage>
        <taxon>Bacteria</taxon>
        <taxon>Bacillati</taxon>
        <taxon>Cyanobacteriota</taxon>
        <taxon>Cyanophyceae</taxon>
        <taxon>Nostocales</taxon>
        <taxon>Aphanizomenonaceae</taxon>
        <taxon>Sphaerospermopsis</taxon>
        <taxon>Sphaerospermopsis torques-reginae</taxon>
    </lineage>
</organism>
<proteinExistence type="predicted"/>
<sequence length="49" mass="5544">MNYQTEEIESKNIDHLGIIAGIIDEIGIVEKINEIFSIDIREKVNTGEV</sequence>
<dbReference type="InterPro" id="IPR025457">
    <property type="entry name" value="DUF4277"/>
</dbReference>
<keyword evidence="3" id="KW-1185">Reference proteome</keyword>
<feature type="domain" description="DUF4277" evidence="1">
    <location>
        <begin position="9"/>
        <end position="49"/>
    </location>
</feature>
<evidence type="ECO:0000259" key="1">
    <source>
        <dbReference type="Pfam" id="PF14104"/>
    </source>
</evidence>
<gene>
    <name evidence="2" type="ORF">K2F26_06285</name>
</gene>
<dbReference type="EMBL" id="CP080598">
    <property type="protein sequence ID" value="QYX32947.1"/>
    <property type="molecule type" value="Genomic_DNA"/>
</dbReference>
<dbReference type="Pfam" id="PF14104">
    <property type="entry name" value="DUF4277"/>
    <property type="match status" value="1"/>
</dbReference>
<dbReference type="Proteomes" id="UP000826540">
    <property type="component" value="Chromosome"/>
</dbReference>
<name>A0ABX8X316_9CYAN</name>
<protein>
    <submittedName>
        <fullName evidence="2">DUF4277 domain-containing protein</fullName>
    </submittedName>
</protein>
<reference evidence="2 3" key="1">
    <citation type="journal article" date="2022" name="J. Am. Chem. Soc.">
        <title>Biosynthesis of Guanitoxin Enables Global Environmental Detection in Freshwater Cyanobacteria.</title>
        <authorList>
            <person name="Lima S.T."/>
            <person name="Fallon T.R."/>
            <person name="Cordoza J.L."/>
            <person name="Chekan J.R."/>
            <person name="Delbaje E."/>
            <person name="Hopiavuori A.R."/>
            <person name="Alvarenga D.O."/>
            <person name="Wood S.M."/>
            <person name="Luhavaya H."/>
            <person name="Baumgartner J.T."/>
            <person name="Dorr F.A."/>
            <person name="Etchegaray A."/>
            <person name="Pinto E."/>
            <person name="McKinnie S.M.K."/>
            <person name="Fiore M.F."/>
            <person name="Moore B.S."/>
        </authorList>
    </citation>
    <scope>NUCLEOTIDE SEQUENCE [LARGE SCALE GENOMIC DNA]</scope>
    <source>
        <strain evidence="2 3">ITEP-024</strain>
    </source>
</reference>